<feature type="compositionally biased region" description="Basic and acidic residues" evidence="13">
    <location>
        <begin position="566"/>
        <end position="576"/>
    </location>
</feature>
<dbReference type="Gene3D" id="6.10.140.140">
    <property type="match status" value="1"/>
</dbReference>
<dbReference type="GO" id="GO:0008270">
    <property type="term" value="F:zinc ion binding"/>
    <property type="evidence" value="ECO:0007669"/>
    <property type="project" value="UniProtKB-KW"/>
</dbReference>
<evidence type="ECO:0000259" key="15">
    <source>
        <dbReference type="PROSITE" id="PS50805"/>
    </source>
</evidence>
<dbReference type="GO" id="GO:0000978">
    <property type="term" value="F:RNA polymerase II cis-regulatory region sequence-specific DNA binding"/>
    <property type="evidence" value="ECO:0007669"/>
    <property type="project" value="TreeGrafter"/>
</dbReference>
<evidence type="ECO:0000256" key="10">
    <source>
        <dbReference type="ARBA" id="ARBA00023163"/>
    </source>
</evidence>
<dbReference type="EMBL" id="OX395127">
    <property type="protein sequence ID" value="CAI5768245.1"/>
    <property type="molecule type" value="Genomic_DNA"/>
</dbReference>
<dbReference type="InterPro" id="IPR013087">
    <property type="entry name" value="Znf_C2H2_type"/>
</dbReference>
<keyword evidence="5" id="KW-0677">Repeat</keyword>
<comment type="subcellular location">
    <subcellularLocation>
        <location evidence="2">Nucleus</location>
    </subcellularLocation>
</comment>
<feature type="domain" description="C2H2-type" evidence="14">
    <location>
        <begin position="256"/>
        <end position="283"/>
    </location>
</feature>
<evidence type="ECO:0000256" key="3">
    <source>
        <dbReference type="ARBA" id="ARBA00006991"/>
    </source>
</evidence>
<keyword evidence="11" id="KW-0539">Nucleus</keyword>
<evidence type="ECO:0000259" key="14">
    <source>
        <dbReference type="PROSITE" id="PS50157"/>
    </source>
</evidence>
<evidence type="ECO:0000256" key="5">
    <source>
        <dbReference type="ARBA" id="ARBA00022737"/>
    </source>
</evidence>
<dbReference type="Gene3D" id="3.30.160.60">
    <property type="entry name" value="Classic Zinc Finger"/>
    <property type="match status" value="8"/>
</dbReference>
<reference evidence="16" key="1">
    <citation type="submission" date="2022-12" db="EMBL/GenBank/DDBJ databases">
        <authorList>
            <person name="Alioto T."/>
            <person name="Alioto T."/>
            <person name="Gomez Garrido J."/>
        </authorList>
    </citation>
    <scope>NUCLEOTIDE SEQUENCE</scope>
</reference>
<feature type="region of interest" description="Disordered" evidence="13">
    <location>
        <begin position="550"/>
        <end position="678"/>
    </location>
</feature>
<dbReference type="FunFam" id="3.30.160.60:FF:000966">
    <property type="entry name" value="ZFP90 zinc finger protein"/>
    <property type="match status" value="1"/>
</dbReference>
<keyword evidence="10" id="KW-0804">Transcription</keyword>
<evidence type="ECO:0000313" key="17">
    <source>
        <dbReference type="Proteomes" id="UP001178461"/>
    </source>
</evidence>
<gene>
    <name evidence="16" type="ORF">PODLI_1B038552</name>
</gene>
<feature type="domain" description="C2H2-type" evidence="14">
    <location>
        <begin position="228"/>
        <end position="255"/>
    </location>
</feature>
<protein>
    <submittedName>
        <fullName evidence="16">Finger 436-like isoform X1</fullName>
    </submittedName>
</protein>
<dbReference type="Proteomes" id="UP001178461">
    <property type="component" value="Chromosome 2"/>
</dbReference>
<sequence length="678" mass="76424">MMCVFVFGTFPPPGGREMVAAEPVQAPPFSFEEVAVYFTEEEWALLDAEQRDLYWDVMQENYENVASLAVPIPKPELISRLERGQEPWISNPQAAEDKKVPIGSCQGNDVYLNSPSIPASEVIVREIKEEVPEREILDRAEPQWTLLGSPPGLDPLNSESRCGLQRPWEMPPGTVWREPSRHLRAASSKRSMFHVGRKKLMCPECDRWFHCKSEFLLHWRTHTGEKPYECLACGKRFIQSSHLSAHRRIHTGEKPYECPKCGRSFNRRSTLTEHLRIHTGEKPYKCLQCGESFRWRPYLTKHQRVHVGGAVYKGLSDGEAMFESPPPEEQQGGHPEDDAVGSANVEAFPQHAASEEGAEQHGGAGLNPEVEGQPPERPIKTEVEGNDVTDVSQIKIVQVEKKHVCHECGKAFQYKFELVKHHRTHTGEKPFECLACGKRFFQSTHLNAHLRIHTGEKPYECPKCGRSFNRRSTLTEHLRIHTGEKPYKCLQCGESFRWRPYLTKHQRVHSGDNAYKYFDGGESLYDSSAFSEHQEEIHPEYLVSAPDSISRMAPRGEPWVQGPQRSEGRQSHRNGSEGDGVAEPLRGQSEGEGEGVDSPRSLAAPHDRAGASDSCDSMTTEHPEEETQQRGLELEVNDVSPDRSEGNVSLKSRAVSDSSGHGSLEQLTAEWDESDSLK</sequence>
<dbReference type="CDD" id="cd07765">
    <property type="entry name" value="KRAB_A-box"/>
    <property type="match status" value="1"/>
</dbReference>
<comment type="similarity">
    <text evidence="3">Belongs to the krueppel C2H2-type zinc-finger protein family.</text>
</comment>
<evidence type="ECO:0000256" key="2">
    <source>
        <dbReference type="ARBA" id="ARBA00004123"/>
    </source>
</evidence>
<dbReference type="PROSITE" id="PS50157">
    <property type="entry name" value="ZINC_FINGER_C2H2_2"/>
    <property type="match status" value="8"/>
</dbReference>
<evidence type="ECO:0000256" key="1">
    <source>
        <dbReference type="ARBA" id="ARBA00003767"/>
    </source>
</evidence>
<evidence type="ECO:0000256" key="4">
    <source>
        <dbReference type="ARBA" id="ARBA00022723"/>
    </source>
</evidence>
<evidence type="ECO:0000256" key="7">
    <source>
        <dbReference type="ARBA" id="ARBA00022833"/>
    </source>
</evidence>
<evidence type="ECO:0000256" key="13">
    <source>
        <dbReference type="SAM" id="MobiDB-lite"/>
    </source>
</evidence>
<dbReference type="SMART" id="SM00355">
    <property type="entry name" value="ZnF_C2H2"/>
    <property type="match status" value="8"/>
</dbReference>
<evidence type="ECO:0000313" key="16">
    <source>
        <dbReference type="EMBL" id="CAI5768245.1"/>
    </source>
</evidence>
<dbReference type="FunFam" id="3.30.160.60:FF:002343">
    <property type="entry name" value="Zinc finger protein 33A"/>
    <property type="match status" value="2"/>
</dbReference>
<evidence type="ECO:0000256" key="9">
    <source>
        <dbReference type="ARBA" id="ARBA00023125"/>
    </source>
</evidence>
<keyword evidence="9" id="KW-0238">DNA-binding</keyword>
<dbReference type="InterPro" id="IPR036051">
    <property type="entry name" value="KRAB_dom_sf"/>
</dbReference>
<feature type="compositionally biased region" description="Polar residues" evidence="13">
    <location>
        <begin position="646"/>
        <end position="661"/>
    </location>
</feature>
<dbReference type="SUPFAM" id="SSF109640">
    <property type="entry name" value="KRAB domain (Kruppel-associated box)"/>
    <property type="match status" value="1"/>
</dbReference>
<dbReference type="PANTHER" id="PTHR23235:SF120">
    <property type="entry name" value="KRUPPEL-LIKE FACTOR 15"/>
    <property type="match status" value="1"/>
</dbReference>
<dbReference type="PROSITE" id="PS50805">
    <property type="entry name" value="KRAB"/>
    <property type="match status" value="1"/>
</dbReference>
<accession>A0AA35JYB4</accession>
<keyword evidence="8" id="KW-0805">Transcription regulation</keyword>
<feature type="compositionally biased region" description="Basic and acidic residues" evidence="13">
    <location>
        <begin position="619"/>
        <end position="628"/>
    </location>
</feature>
<dbReference type="AlphaFoldDB" id="A0AA35JYB4"/>
<keyword evidence="4" id="KW-0479">Metal-binding</keyword>
<evidence type="ECO:0000256" key="8">
    <source>
        <dbReference type="ARBA" id="ARBA00023015"/>
    </source>
</evidence>
<dbReference type="FunFam" id="3.30.160.60:FF:000139">
    <property type="entry name" value="zinc finger protein 1 homolog"/>
    <property type="match status" value="1"/>
</dbReference>
<organism evidence="16 17">
    <name type="scientific">Podarcis lilfordi</name>
    <name type="common">Lilford's wall lizard</name>
    <dbReference type="NCBI Taxonomy" id="74358"/>
    <lineage>
        <taxon>Eukaryota</taxon>
        <taxon>Metazoa</taxon>
        <taxon>Chordata</taxon>
        <taxon>Craniata</taxon>
        <taxon>Vertebrata</taxon>
        <taxon>Euteleostomi</taxon>
        <taxon>Lepidosauria</taxon>
        <taxon>Squamata</taxon>
        <taxon>Bifurcata</taxon>
        <taxon>Unidentata</taxon>
        <taxon>Episquamata</taxon>
        <taxon>Laterata</taxon>
        <taxon>Lacertibaenia</taxon>
        <taxon>Lacertidae</taxon>
        <taxon>Podarcis</taxon>
    </lineage>
</organism>
<dbReference type="PROSITE" id="PS00028">
    <property type="entry name" value="ZINC_FINGER_C2H2_1"/>
    <property type="match status" value="8"/>
</dbReference>
<name>A0AA35JYB4_9SAUR</name>
<proteinExistence type="inferred from homology"/>
<dbReference type="PANTHER" id="PTHR23235">
    <property type="entry name" value="KRUEPPEL-LIKE TRANSCRIPTION FACTOR"/>
    <property type="match status" value="1"/>
</dbReference>
<dbReference type="SUPFAM" id="SSF57667">
    <property type="entry name" value="beta-beta-alpha zinc fingers"/>
    <property type="match status" value="5"/>
</dbReference>
<feature type="domain" description="C2H2-type" evidence="14">
    <location>
        <begin position="487"/>
        <end position="514"/>
    </location>
</feature>
<dbReference type="SMART" id="SM00349">
    <property type="entry name" value="KRAB"/>
    <property type="match status" value="1"/>
</dbReference>
<dbReference type="GO" id="GO:0005634">
    <property type="term" value="C:nucleus"/>
    <property type="evidence" value="ECO:0007669"/>
    <property type="project" value="UniProtKB-SubCell"/>
</dbReference>
<dbReference type="InterPro" id="IPR036236">
    <property type="entry name" value="Znf_C2H2_sf"/>
</dbReference>
<evidence type="ECO:0000256" key="12">
    <source>
        <dbReference type="PROSITE-ProRule" id="PRU00042"/>
    </source>
</evidence>
<dbReference type="FunFam" id="3.30.160.60:FF:000258">
    <property type="entry name" value="zinc finger and SCAN domain-containing protein 29 isoform X2"/>
    <property type="match status" value="1"/>
</dbReference>
<dbReference type="Pfam" id="PF00096">
    <property type="entry name" value="zf-C2H2"/>
    <property type="match status" value="7"/>
</dbReference>
<feature type="domain" description="C2H2-type" evidence="14">
    <location>
        <begin position="431"/>
        <end position="458"/>
    </location>
</feature>
<feature type="domain" description="C2H2-type" evidence="14">
    <location>
        <begin position="284"/>
        <end position="308"/>
    </location>
</feature>
<keyword evidence="7" id="KW-0862">Zinc</keyword>
<dbReference type="InterPro" id="IPR001909">
    <property type="entry name" value="KRAB"/>
</dbReference>
<dbReference type="FunFam" id="3.30.160.60:FF:000690">
    <property type="entry name" value="Zinc finger protein 354C"/>
    <property type="match status" value="2"/>
</dbReference>
<evidence type="ECO:0000256" key="6">
    <source>
        <dbReference type="ARBA" id="ARBA00022771"/>
    </source>
</evidence>
<feature type="region of interest" description="Disordered" evidence="13">
    <location>
        <begin position="317"/>
        <end position="382"/>
    </location>
</feature>
<dbReference type="GO" id="GO:0000981">
    <property type="term" value="F:DNA-binding transcription factor activity, RNA polymerase II-specific"/>
    <property type="evidence" value="ECO:0007669"/>
    <property type="project" value="TreeGrafter"/>
</dbReference>
<keyword evidence="6 12" id="KW-0863">Zinc-finger</keyword>
<evidence type="ECO:0000256" key="11">
    <source>
        <dbReference type="ARBA" id="ARBA00023242"/>
    </source>
</evidence>
<comment type="function">
    <text evidence="1">May be involved in transcriptional regulation.</text>
</comment>
<feature type="domain" description="KRAB" evidence="15">
    <location>
        <begin position="29"/>
        <end position="100"/>
    </location>
</feature>
<feature type="domain" description="C2H2-type" evidence="14">
    <location>
        <begin position="200"/>
        <end position="227"/>
    </location>
</feature>
<feature type="domain" description="C2H2-type" evidence="14">
    <location>
        <begin position="459"/>
        <end position="486"/>
    </location>
</feature>
<keyword evidence="17" id="KW-1185">Reference proteome</keyword>
<dbReference type="Pfam" id="PF01352">
    <property type="entry name" value="KRAB"/>
    <property type="match status" value="1"/>
</dbReference>
<feature type="domain" description="C2H2-type" evidence="14">
    <location>
        <begin position="403"/>
        <end position="430"/>
    </location>
</feature>